<protein>
    <submittedName>
        <fullName evidence="8">Phosphoglycerol transferase MdoB</fullName>
    </submittedName>
</protein>
<feature type="transmembrane region" description="Helical" evidence="6">
    <location>
        <begin position="136"/>
        <end position="156"/>
    </location>
</feature>
<dbReference type="SUPFAM" id="SSF53649">
    <property type="entry name" value="Alkaline phosphatase-like"/>
    <property type="match status" value="1"/>
</dbReference>
<dbReference type="InterPro" id="IPR017850">
    <property type="entry name" value="Alkaline_phosphatase_core_sf"/>
</dbReference>
<dbReference type="GO" id="GO:0005886">
    <property type="term" value="C:plasma membrane"/>
    <property type="evidence" value="ECO:0007669"/>
    <property type="project" value="UniProtKB-SubCell"/>
</dbReference>
<dbReference type="RefSeq" id="WP_074824244.1">
    <property type="nucleotide sequence ID" value="NZ_FOLW01000011.1"/>
</dbReference>
<keyword evidence="4 6" id="KW-1133">Transmembrane helix</keyword>
<organism evidence="8 9">
    <name type="scientific">Pragia fontium DSM 5563 = ATCC 49100</name>
    <dbReference type="NCBI Taxonomy" id="1122977"/>
    <lineage>
        <taxon>Bacteria</taxon>
        <taxon>Pseudomonadati</taxon>
        <taxon>Pseudomonadota</taxon>
        <taxon>Gammaproteobacteria</taxon>
        <taxon>Enterobacterales</taxon>
        <taxon>Budviciaceae</taxon>
        <taxon>Pragia</taxon>
    </lineage>
</organism>
<feature type="transmembrane region" description="Helical" evidence="6">
    <location>
        <begin position="32"/>
        <end position="53"/>
    </location>
</feature>
<dbReference type="InterPro" id="IPR050448">
    <property type="entry name" value="OpgB/LTA_synthase_biosynth"/>
</dbReference>
<dbReference type="EMBL" id="FOLW01000011">
    <property type="protein sequence ID" value="SFD25914.1"/>
    <property type="molecule type" value="Genomic_DNA"/>
</dbReference>
<evidence type="ECO:0000256" key="5">
    <source>
        <dbReference type="ARBA" id="ARBA00023136"/>
    </source>
</evidence>
<evidence type="ECO:0000256" key="2">
    <source>
        <dbReference type="ARBA" id="ARBA00022475"/>
    </source>
</evidence>
<proteinExistence type="predicted"/>
<keyword evidence="8" id="KW-0808">Transferase</keyword>
<keyword evidence="2" id="KW-1003">Cell membrane</keyword>
<dbReference type="PANTHER" id="PTHR47371:SF3">
    <property type="entry name" value="PHOSPHOGLYCEROL TRANSFERASE I"/>
    <property type="match status" value="1"/>
</dbReference>
<comment type="subcellular location">
    <subcellularLocation>
        <location evidence="1">Cell membrane</location>
        <topology evidence="1">Multi-pass membrane protein</topology>
    </subcellularLocation>
</comment>
<dbReference type="Pfam" id="PF00884">
    <property type="entry name" value="Sulfatase"/>
    <property type="match status" value="1"/>
</dbReference>
<evidence type="ECO:0000256" key="1">
    <source>
        <dbReference type="ARBA" id="ARBA00004651"/>
    </source>
</evidence>
<evidence type="ECO:0000259" key="7">
    <source>
        <dbReference type="Pfam" id="PF00884"/>
    </source>
</evidence>
<dbReference type="CDD" id="cd16015">
    <property type="entry name" value="LTA_synthase"/>
    <property type="match status" value="1"/>
</dbReference>
<evidence type="ECO:0000256" key="4">
    <source>
        <dbReference type="ARBA" id="ARBA00022989"/>
    </source>
</evidence>
<evidence type="ECO:0000313" key="8">
    <source>
        <dbReference type="EMBL" id="SFD25914.1"/>
    </source>
</evidence>
<name>A0AAJ4WCR0_9GAMM</name>
<evidence type="ECO:0000256" key="3">
    <source>
        <dbReference type="ARBA" id="ARBA00022692"/>
    </source>
</evidence>
<feature type="transmembrane region" description="Helical" evidence="6">
    <location>
        <begin position="105"/>
        <end position="129"/>
    </location>
</feature>
<comment type="caution">
    <text evidence="8">The sequence shown here is derived from an EMBL/GenBank/DDBJ whole genome shotgun (WGS) entry which is preliminary data.</text>
</comment>
<evidence type="ECO:0000313" key="9">
    <source>
        <dbReference type="Proteomes" id="UP000226420"/>
    </source>
</evidence>
<dbReference type="InterPro" id="IPR000917">
    <property type="entry name" value="Sulfatase_N"/>
</dbReference>
<sequence>MLLSKNNKSFISTAYLYLITLAALIICSSRFSFSYVGFIAFGFFLAIFTALLFLSGRVKLSLSITSTLIVILQLLNQIKAHYYKERLFFQDISIALDPANFGTLFHYPLALLGLIGLVILLALNVVLYIRTIKISLPYRFLSLFIMAGLILGITQFSQNKHNIENWQGALPKGKGTIVNMFMSAQQMYYQPPQYKESSNYFLSNKQFSYLPKENASKPDIVVMLQESTVNPELYHLPGVTFPEFKMFAHDKDTRATSPLRVQTFGGGTWLSEFSLLTGLNTDDFKFRKNSVFYTVAPHIKNSLFRELKNNGYYTVVLTPMFKMNYNAGPTYKNLGIDLIIQPQELGYPAELDDNLWTISTEAMLGYVKQLLKQHTDKPVFIFVLTMNEHGPYEKDHSDDFQIAKSSGDKNAAGAISHYIDKIKLLDTATNQFSQFVAEREKPTMFLYFGDHQPNVGWNGKYNTTLTNAWYLTQFYLKDNLASEPLQNFGDITDISFLGGILLERTGLPVSPFYEANIRMRNLCQGRLDDCPDQKLTNSYKHYLYQDLKTAGE</sequence>
<dbReference type="Gene3D" id="3.40.720.10">
    <property type="entry name" value="Alkaline Phosphatase, subunit A"/>
    <property type="match status" value="1"/>
</dbReference>
<dbReference type="Proteomes" id="UP000226420">
    <property type="component" value="Unassembled WGS sequence"/>
</dbReference>
<reference evidence="8 9" key="1">
    <citation type="submission" date="2016-10" db="EMBL/GenBank/DDBJ databases">
        <authorList>
            <person name="Varghese N."/>
            <person name="Submissions S."/>
        </authorList>
    </citation>
    <scope>NUCLEOTIDE SEQUENCE [LARGE SCALE GENOMIC DNA]</scope>
    <source>
        <strain evidence="8 9">DSM 5563</strain>
    </source>
</reference>
<dbReference type="PANTHER" id="PTHR47371">
    <property type="entry name" value="LIPOTEICHOIC ACID SYNTHASE"/>
    <property type="match status" value="1"/>
</dbReference>
<keyword evidence="5 6" id="KW-0472">Membrane</keyword>
<evidence type="ECO:0000256" key="6">
    <source>
        <dbReference type="SAM" id="Phobius"/>
    </source>
</evidence>
<dbReference type="GO" id="GO:0016740">
    <property type="term" value="F:transferase activity"/>
    <property type="evidence" value="ECO:0007669"/>
    <property type="project" value="UniProtKB-KW"/>
</dbReference>
<feature type="domain" description="Sulfatase N-terminal" evidence="7">
    <location>
        <begin position="219"/>
        <end position="460"/>
    </location>
</feature>
<keyword evidence="3 6" id="KW-0812">Transmembrane</keyword>
<gene>
    <name evidence="8" type="ORF">SAMN02745723_11166</name>
</gene>
<accession>A0AAJ4WCR0</accession>
<feature type="transmembrane region" description="Helical" evidence="6">
    <location>
        <begin position="9"/>
        <end position="26"/>
    </location>
</feature>
<dbReference type="AlphaFoldDB" id="A0AAJ4WCR0"/>